<reference evidence="2 3" key="1">
    <citation type="submission" date="2020-12" db="EMBL/GenBank/DDBJ databases">
        <title>Concerted genomic and epigenomic changes stabilize Arabidopsis allopolyploids.</title>
        <authorList>
            <person name="Chen Z."/>
        </authorList>
    </citation>
    <scope>NUCLEOTIDE SEQUENCE [LARGE SCALE GENOMIC DNA]</scope>
    <source>
        <strain evidence="2">Allo738</strain>
        <tissue evidence="2">Leaf</tissue>
    </source>
</reference>
<comment type="caution">
    <text evidence="2">The sequence shown here is derived from an EMBL/GenBank/DDBJ whole genome shotgun (WGS) entry which is preliminary data.</text>
</comment>
<dbReference type="EMBL" id="JAEFBK010000003">
    <property type="protein sequence ID" value="KAG7626148.1"/>
    <property type="molecule type" value="Genomic_DNA"/>
</dbReference>
<keyword evidence="3" id="KW-1185">Reference proteome</keyword>
<dbReference type="PANTHER" id="PTHR32411:SF54">
    <property type="entry name" value="CYSTEINE-RICH REPEAT SECRETORY PROTEIN 29-RELATED"/>
    <property type="match status" value="1"/>
</dbReference>
<dbReference type="InterPro" id="IPR002902">
    <property type="entry name" value="GNK2"/>
</dbReference>
<gene>
    <name evidence="2" type="ORF">ISN45_At03g023140</name>
</gene>
<dbReference type="AlphaFoldDB" id="A0A8T2EQE9"/>
<feature type="domain" description="Gnk2-homologous" evidence="1">
    <location>
        <begin position="242"/>
        <end position="345"/>
    </location>
</feature>
<dbReference type="Pfam" id="PF01657">
    <property type="entry name" value="Stress-antifung"/>
    <property type="match status" value="3"/>
</dbReference>
<evidence type="ECO:0000313" key="3">
    <source>
        <dbReference type="Proteomes" id="UP000694240"/>
    </source>
</evidence>
<dbReference type="InterPro" id="IPR050581">
    <property type="entry name" value="CRR_secretory_protein"/>
</dbReference>
<feature type="domain" description="Gnk2-homologous" evidence="1">
    <location>
        <begin position="32"/>
        <end position="136"/>
    </location>
</feature>
<sequence>MFSTFGSVPILTVVAIQLFLIRNVLSLNLTNAYLHHKCNNTQGIYKRGSAFEKNLNIALRTVIFNGDFRTGFRYGDVGEDPNTVFVMYQCRGDSYWSNCRTCVTTALSGLRKRCPGNKGAIIWYDQCLFEISTVDSYHKIDYENDFYLSNPKNVSNRELFNRETSALLEKLTTKATDKKNIDGANQLVLYAAGEKRIGTKKVYAMVQCTKDLVFTTCSSCLEWIFRMYSDCCDGKQGGRVLGTSCNFSNTQGKYKQGSAFEKNLNLVLSTITSIGNFRDGFRYTEEGEDPNNVFVMFQCRGDSYWSKCPPCISTAVSGLRRRCPRNKGAIIWYDQCLLKISSVASFNKIDYENDFYLSNPKNMSDRELFNKETSALLEKLANKASDRNNLDGKQLVLYAAGEKRIGTKKVSAMVQCTKDLIFTKCFECLEGILRKFPECCDGKQGGRVLGTSCNFRRGSLEMNDGDKAMWHHVLCRSRRM</sequence>
<accession>A0A8T2EQE9</accession>
<protein>
    <submittedName>
        <fullName evidence="2">Gnk2-homologous domain</fullName>
    </submittedName>
</protein>
<evidence type="ECO:0000259" key="1">
    <source>
        <dbReference type="PROSITE" id="PS51473"/>
    </source>
</evidence>
<dbReference type="Proteomes" id="UP000694240">
    <property type="component" value="Chromosome 3"/>
</dbReference>
<proteinExistence type="predicted"/>
<feature type="domain" description="Gnk2-homologous" evidence="1">
    <location>
        <begin position="351"/>
        <end position="462"/>
    </location>
</feature>
<dbReference type="PANTHER" id="PTHR32411">
    <property type="entry name" value="CYSTEINE-RICH REPEAT SECRETORY PROTEIN 38-RELATED"/>
    <property type="match status" value="1"/>
</dbReference>
<organism evidence="2 3">
    <name type="scientific">Arabidopsis thaliana x Arabidopsis arenosa</name>
    <dbReference type="NCBI Taxonomy" id="1240361"/>
    <lineage>
        <taxon>Eukaryota</taxon>
        <taxon>Viridiplantae</taxon>
        <taxon>Streptophyta</taxon>
        <taxon>Embryophyta</taxon>
        <taxon>Tracheophyta</taxon>
        <taxon>Spermatophyta</taxon>
        <taxon>Magnoliopsida</taxon>
        <taxon>eudicotyledons</taxon>
        <taxon>Gunneridae</taxon>
        <taxon>Pentapetalae</taxon>
        <taxon>rosids</taxon>
        <taxon>malvids</taxon>
        <taxon>Brassicales</taxon>
        <taxon>Brassicaceae</taxon>
        <taxon>Camelineae</taxon>
        <taxon>Arabidopsis</taxon>
    </lineage>
</organism>
<dbReference type="CDD" id="cd23509">
    <property type="entry name" value="Gnk2-like"/>
    <property type="match status" value="4"/>
</dbReference>
<name>A0A8T2EQE9_9BRAS</name>
<evidence type="ECO:0000313" key="2">
    <source>
        <dbReference type="EMBL" id="KAG7626148.1"/>
    </source>
</evidence>
<dbReference type="PROSITE" id="PS51473">
    <property type="entry name" value="GNK2"/>
    <property type="match status" value="3"/>
</dbReference>